<dbReference type="InterPro" id="IPR039565">
    <property type="entry name" value="BamD-like"/>
</dbReference>
<dbReference type="AlphaFoldDB" id="A0A382BNJ2"/>
<reference evidence="5" key="1">
    <citation type="submission" date="2018-05" db="EMBL/GenBank/DDBJ databases">
        <authorList>
            <person name="Lanie J.A."/>
            <person name="Ng W.-L."/>
            <person name="Kazmierczak K.M."/>
            <person name="Andrzejewski T.M."/>
            <person name="Davidsen T.M."/>
            <person name="Wayne K.J."/>
            <person name="Tettelin H."/>
            <person name="Glass J.I."/>
            <person name="Rusch D."/>
            <person name="Podicherti R."/>
            <person name="Tsui H.-C.T."/>
            <person name="Winkler M.E."/>
        </authorList>
    </citation>
    <scope>NUCLEOTIDE SEQUENCE</scope>
</reference>
<evidence type="ECO:0000259" key="4">
    <source>
        <dbReference type="Pfam" id="PF13525"/>
    </source>
</evidence>
<dbReference type="EMBL" id="UINC01030380">
    <property type="protein sequence ID" value="SVB14683.1"/>
    <property type="molecule type" value="Genomic_DNA"/>
</dbReference>
<name>A0A382BNJ2_9ZZZZ</name>
<evidence type="ECO:0000313" key="5">
    <source>
        <dbReference type="EMBL" id="SVB14683.1"/>
    </source>
</evidence>
<evidence type="ECO:0000256" key="3">
    <source>
        <dbReference type="ARBA" id="ARBA00022803"/>
    </source>
</evidence>
<proteinExistence type="predicted"/>
<dbReference type="SUPFAM" id="SSF48452">
    <property type="entry name" value="TPR-like"/>
    <property type="match status" value="2"/>
</dbReference>
<dbReference type="PANTHER" id="PTHR44943">
    <property type="entry name" value="CELLULOSE SYNTHASE OPERON PROTEIN C"/>
    <property type="match status" value="1"/>
</dbReference>
<dbReference type="Gene3D" id="1.25.40.10">
    <property type="entry name" value="Tetratricopeptide repeat domain"/>
    <property type="match status" value="3"/>
</dbReference>
<dbReference type="PANTHER" id="PTHR44943:SF8">
    <property type="entry name" value="TPR REPEAT-CONTAINING PROTEIN MJ0263"/>
    <property type="match status" value="1"/>
</dbReference>
<feature type="domain" description="Outer membrane lipoprotein BamD-like" evidence="4">
    <location>
        <begin position="399"/>
        <end position="554"/>
    </location>
</feature>
<dbReference type="Pfam" id="PF13432">
    <property type="entry name" value="TPR_16"/>
    <property type="match status" value="1"/>
</dbReference>
<dbReference type="InterPro" id="IPR011990">
    <property type="entry name" value="TPR-like_helical_dom_sf"/>
</dbReference>
<keyword evidence="3" id="KW-0802">TPR repeat</keyword>
<sequence>MFAMGQSGLGADAKVDPNLKAGQAALRSKEYKLAVVALDKVIAAKGDRVDEATYLKALAQFYGKQHDACIATCDQLAADHKDSAWNHKGRFLKANAFVQKRNYEQAEIIYEAEANRLLSAARKQDVASVIIHFADALAKKPDKDDLKAPPPNFAKAYNLYNKALAMEIGRGLRDEGMFKKALAIQQVNSALSQKFNASQRASNARPPSNNAGQAINDYRAYLLEFDPDWIGNVGSAERASGLKKENPKPAGKHALAARFHLAEAQRQAGQMHAARVNLEDLLKLIEAQNAVDAQAKLIADSRWLIVRTYHWPNPQGNELERGIKAARDFLASHTDDPRSVYAVWWIAQAYQNKGRSDDAIAAYNDFIAKKNHKLPQGDALTTVIPGMGGTPAKLQSDWEKQALFNVAQIRYGQKKYKEATEAWQSYINKYPDGPQWANCQRGVIDAQYQVAMDAVEAKDYAKARQLFDAFLTANPLDNRARSILFLFGQIAYQDAVDLEKKQDDPGVAANAKPTDEAVKAAFQKSVDQWQRLVGKYPNTQESSVALYRIGLIQEEKLGDWKAALESYRRLKWGGKAGNARSR</sequence>
<accession>A0A382BNJ2</accession>
<gene>
    <name evidence="5" type="ORF">METZ01_LOCUS167537</name>
</gene>
<keyword evidence="2" id="KW-0677">Repeat</keyword>
<dbReference type="Pfam" id="PF13525">
    <property type="entry name" value="YfiO"/>
    <property type="match status" value="1"/>
</dbReference>
<organism evidence="5">
    <name type="scientific">marine metagenome</name>
    <dbReference type="NCBI Taxonomy" id="408172"/>
    <lineage>
        <taxon>unclassified sequences</taxon>
        <taxon>metagenomes</taxon>
        <taxon>ecological metagenomes</taxon>
    </lineage>
</organism>
<protein>
    <recommendedName>
        <fullName evidence="4">Outer membrane lipoprotein BamD-like domain-containing protein</fullName>
    </recommendedName>
</protein>
<feature type="non-terminal residue" evidence="5">
    <location>
        <position position="582"/>
    </location>
</feature>
<evidence type="ECO:0000256" key="2">
    <source>
        <dbReference type="ARBA" id="ARBA00022737"/>
    </source>
</evidence>
<evidence type="ECO:0000256" key="1">
    <source>
        <dbReference type="ARBA" id="ARBA00022729"/>
    </source>
</evidence>
<keyword evidence="1" id="KW-0732">Signal</keyword>
<dbReference type="InterPro" id="IPR051685">
    <property type="entry name" value="Ycf3/AcsC/BcsC/TPR_MFPF"/>
</dbReference>